<dbReference type="RefSeq" id="XP_003064499.1">
    <property type="nucleotide sequence ID" value="XM_003064453.1"/>
</dbReference>
<accession>C1N8S5</accession>
<proteinExistence type="predicted"/>
<keyword evidence="1" id="KW-0472">Membrane</keyword>
<organism evidence="3">
    <name type="scientific">Micromonas pusilla (strain CCMP1545)</name>
    <name type="common">Picoplanktonic green alga</name>
    <dbReference type="NCBI Taxonomy" id="564608"/>
    <lineage>
        <taxon>Eukaryota</taxon>
        <taxon>Viridiplantae</taxon>
        <taxon>Chlorophyta</taxon>
        <taxon>Mamiellophyceae</taxon>
        <taxon>Mamiellales</taxon>
        <taxon>Mamiellaceae</taxon>
        <taxon>Micromonas</taxon>
    </lineage>
</organism>
<keyword evidence="3" id="KW-1185">Reference proteome</keyword>
<protein>
    <submittedName>
        <fullName evidence="2">Predicted protein</fullName>
    </submittedName>
</protein>
<dbReference type="GeneID" id="9689940"/>
<name>C1N8S5_MICPC</name>
<evidence type="ECO:0000313" key="3">
    <source>
        <dbReference type="Proteomes" id="UP000001876"/>
    </source>
</evidence>
<keyword evidence="1" id="KW-0812">Transmembrane</keyword>
<dbReference type="KEGG" id="mpp:MICPUCDRAFT_54223"/>
<feature type="transmembrane region" description="Helical" evidence="1">
    <location>
        <begin position="55"/>
        <end position="78"/>
    </location>
</feature>
<dbReference type="EMBL" id="GG663751">
    <property type="protein sequence ID" value="EEH51404.1"/>
    <property type="molecule type" value="Genomic_DNA"/>
</dbReference>
<sequence length="84" mass="9436">MQWHARWNVEDSDSPILRNIAGALLMTSGVTLFLAATRFAWGIVRGGDVSLETTYYYLLVPVTLPVTIVFVYLNWLALSIFKTA</sequence>
<reference evidence="2 3" key="1">
    <citation type="journal article" date="2009" name="Science">
        <title>Green evolution and dynamic adaptations revealed by genomes of the marine picoeukaryotes Micromonas.</title>
        <authorList>
            <person name="Worden A.Z."/>
            <person name="Lee J.H."/>
            <person name="Mock T."/>
            <person name="Rouze P."/>
            <person name="Simmons M.P."/>
            <person name="Aerts A.L."/>
            <person name="Allen A.E."/>
            <person name="Cuvelier M.L."/>
            <person name="Derelle E."/>
            <person name="Everett M.V."/>
            <person name="Foulon E."/>
            <person name="Grimwood J."/>
            <person name="Gundlach H."/>
            <person name="Henrissat B."/>
            <person name="Napoli C."/>
            <person name="McDonald S.M."/>
            <person name="Parker M.S."/>
            <person name="Rombauts S."/>
            <person name="Salamov A."/>
            <person name="Von Dassow P."/>
            <person name="Badger J.H."/>
            <person name="Coutinho P.M."/>
            <person name="Demir E."/>
            <person name="Dubchak I."/>
            <person name="Gentemann C."/>
            <person name="Eikrem W."/>
            <person name="Gready J.E."/>
            <person name="John U."/>
            <person name="Lanier W."/>
            <person name="Lindquist E.A."/>
            <person name="Lucas S."/>
            <person name="Mayer K.F."/>
            <person name="Moreau H."/>
            <person name="Not F."/>
            <person name="Otillar R."/>
            <person name="Panaud O."/>
            <person name="Pangilinan J."/>
            <person name="Paulsen I."/>
            <person name="Piegu B."/>
            <person name="Poliakov A."/>
            <person name="Robbens S."/>
            <person name="Schmutz J."/>
            <person name="Toulza E."/>
            <person name="Wyss T."/>
            <person name="Zelensky A."/>
            <person name="Zhou K."/>
            <person name="Armbrust E.V."/>
            <person name="Bhattacharya D."/>
            <person name="Goodenough U.W."/>
            <person name="Van de Peer Y."/>
            <person name="Grigoriev I.V."/>
        </authorList>
    </citation>
    <scope>NUCLEOTIDE SEQUENCE [LARGE SCALE GENOMIC DNA]</scope>
    <source>
        <strain evidence="2 3">CCMP1545</strain>
    </source>
</reference>
<feature type="transmembrane region" description="Helical" evidence="1">
    <location>
        <begin position="20"/>
        <end position="43"/>
    </location>
</feature>
<evidence type="ECO:0000256" key="1">
    <source>
        <dbReference type="SAM" id="Phobius"/>
    </source>
</evidence>
<gene>
    <name evidence="2" type="ORF">MICPUCDRAFT_54223</name>
</gene>
<dbReference type="AlphaFoldDB" id="C1N8S5"/>
<dbReference type="Pfam" id="PF15159">
    <property type="entry name" value="PIG-Y"/>
    <property type="match status" value="1"/>
</dbReference>
<dbReference type="InterPro" id="IPR029164">
    <property type="entry name" value="PIG-Y"/>
</dbReference>
<keyword evidence="1" id="KW-1133">Transmembrane helix</keyword>
<dbReference type="Proteomes" id="UP000001876">
    <property type="component" value="Unassembled WGS sequence"/>
</dbReference>
<dbReference type="OMA" id="HARWNVE"/>
<evidence type="ECO:0000313" key="2">
    <source>
        <dbReference type="EMBL" id="EEH51404.1"/>
    </source>
</evidence>